<name>A0ABS5ZG38_9GAMM</name>
<evidence type="ECO:0000313" key="1">
    <source>
        <dbReference type="EMBL" id="MBU2713029.1"/>
    </source>
</evidence>
<organism evidence="1 2">
    <name type="scientific">Zooshikella harenae</name>
    <dbReference type="NCBI Taxonomy" id="2827238"/>
    <lineage>
        <taxon>Bacteria</taxon>
        <taxon>Pseudomonadati</taxon>
        <taxon>Pseudomonadota</taxon>
        <taxon>Gammaproteobacteria</taxon>
        <taxon>Oceanospirillales</taxon>
        <taxon>Zooshikellaceae</taxon>
        <taxon>Zooshikella</taxon>
    </lineage>
</organism>
<keyword evidence="2" id="KW-1185">Reference proteome</keyword>
<comment type="caution">
    <text evidence="1">The sequence shown here is derived from an EMBL/GenBank/DDBJ whole genome shotgun (WGS) entry which is preliminary data.</text>
</comment>
<evidence type="ECO:0000313" key="2">
    <source>
        <dbReference type="Proteomes" id="UP000690515"/>
    </source>
</evidence>
<gene>
    <name evidence="1" type="ORF">KCG35_18325</name>
</gene>
<dbReference type="InterPro" id="IPR049591">
    <property type="entry name" value="CE4_u4-like"/>
</dbReference>
<dbReference type="EMBL" id="JAGSOY010000058">
    <property type="protein sequence ID" value="MBU2713029.1"/>
    <property type="molecule type" value="Genomic_DNA"/>
</dbReference>
<dbReference type="RefSeq" id="WP_215821251.1">
    <property type="nucleotide sequence ID" value="NZ_JAGSOY010000058.1"/>
</dbReference>
<sequence>MTSLLDEAPALWRALTIELEKWQQQFGGVPLWWRDDDVQTYTPELDRLLKINRQQYSSTLALAAIPAGATNSLARRLQSEPSCWVLQHGYRHKNYAPPTRKKCELDEDRPLAAIAKELQSGATYLAGLFGDQFLPVLVPPWNRMRSDLLVHLPAWGYWGWSGLGPQSGVPGLKVANVHIDIINWRTRQFAGTGQVLGQWLRVLQQQRASTLPSESPIPIGLMTHHLAHDEKCWLFLNTFLPWIEEQVTIHWQSPMALFSPTRR</sequence>
<proteinExistence type="predicted"/>
<reference evidence="1 2" key="1">
    <citation type="submission" date="2021-04" db="EMBL/GenBank/DDBJ databases">
        <authorList>
            <person name="Pira H."/>
            <person name="Risdian C."/>
            <person name="Wink J."/>
        </authorList>
    </citation>
    <scope>NUCLEOTIDE SEQUENCE [LARGE SCALE GENOMIC DNA]</scope>
    <source>
        <strain evidence="1 2">WH53</strain>
    </source>
</reference>
<dbReference type="CDD" id="cd10928">
    <property type="entry name" value="CE4_u4"/>
    <property type="match status" value="1"/>
</dbReference>
<protein>
    <submittedName>
        <fullName evidence="1">Polysaccharide deacetylase family protein</fullName>
    </submittedName>
</protein>
<accession>A0ABS5ZG38</accession>
<dbReference type="SUPFAM" id="SSF88713">
    <property type="entry name" value="Glycoside hydrolase/deacetylase"/>
    <property type="match status" value="1"/>
</dbReference>
<dbReference type="InterPro" id="IPR011330">
    <property type="entry name" value="Glyco_hydro/deAcase_b/a-brl"/>
</dbReference>
<dbReference type="Proteomes" id="UP000690515">
    <property type="component" value="Unassembled WGS sequence"/>
</dbReference>